<accession>A0A177M473</accession>
<dbReference type="NCBIfam" id="TIGR00613">
    <property type="entry name" value="reco"/>
    <property type="match status" value="1"/>
</dbReference>
<dbReference type="Pfam" id="PF02565">
    <property type="entry name" value="RecO_C"/>
    <property type="match status" value="1"/>
</dbReference>
<evidence type="ECO:0000256" key="6">
    <source>
        <dbReference type="ARBA" id="ARBA00023204"/>
    </source>
</evidence>
<dbReference type="Pfam" id="PF11967">
    <property type="entry name" value="RecO_N"/>
    <property type="match status" value="1"/>
</dbReference>
<dbReference type="SUPFAM" id="SSF50249">
    <property type="entry name" value="Nucleic acid-binding proteins"/>
    <property type="match status" value="1"/>
</dbReference>
<dbReference type="InterPro" id="IPR012340">
    <property type="entry name" value="NA-bd_OB-fold"/>
</dbReference>
<evidence type="ECO:0000256" key="7">
    <source>
        <dbReference type="ARBA" id="ARBA00033409"/>
    </source>
</evidence>
<comment type="function">
    <text evidence="1 8">Involved in DNA repair and RecF pathway recombination.</text>
</comment>
<evidence type="ECO:0000259" key="9">
    <source>
        <dbReference type="Pfam" id="PF11967"/>
    </source>
</evidence>
<evidence type="ECO:0000256" key="8">
    <source>
        <dbReference type="HAMAP-Rule" id="MF_00201"/>
    </source>
</evidence>
<evidence type="ECO:0000256" key="2">
    <source>
        <dbReference type="ARBA" id="ARBA00007452"/>
    </source>
</evidence>
<reference evidence="10 11" key="1">
    <citation type="submission" date="2016-03" db="EMBL/GenBank/DDBJ databases">
        <authorList>
            <person name="Ploux O."/>
        </authorList>
    </citation>
    <scope>NUCLEOTIDE SEQUENCE [LARGE SCALE GENOMIC DNA]</scope>
    <source>
        <strain evidence="10 11">R-45371</strain>
    </source>
</reference>
<dbReference type="AlphaFoldDB" id="A0A177M473"/>
<dbReference type="Gene3D" id="1.20.1440.120">
    <property type="entry name" value="Recombination protein O, C-terminal domain"/>
    <property type="match status" value="1"/>
</dbReference>
<dbReference type="Gene3D" id="2.40.50.140">
    <property type="entry name" value="Nucleic acid-binding proteins"/>
    <property type="match status" value="1"/>
</dbReference>
<dbReference type="RefSeq" id="WP_064037852.1">
    <property type="nucleotide sequence ID" value="NZ_LUUH01000077.1"/>
</dbReference>
<evidence type="ECO:0000256" key="3">
    <source>
        <dbReference type="ARBA" id="ARBA00021310"/>
    </source>
</evidence>
<dbReference type="InterPro" id="IPR003717">
    <property type="entry name" value="RecO"/>
</dbReference>
<sequence length="233" mass="26389">MNGSAVYLQPAFVLQHRPYRETSVLLDVFTRDFGVVSMLAKGVRKEKSKIAGLLLPFSALRLSFVDKSELKVLSQVEYVDSYPLERLALYCGFYVNELVQIFVHKYDPQPEMFSCYERCLSDLLLGERIEQTLRYFELDLLQEAGYAVAMDSEANGNPIMTGQRYNFLADFGMVADNEGLIGGETLSILAARAPLEGRALLEAKLLFRKMLDGHLQGRQLKSRDVLAKIIKYL</sequence>
<dbReference type="EMBL" id="LUUH01000077">
    <property type="protein sequence ID" value="OAI00344.1"/>
    <property type="molecule type" value="Genomic_DNA"/>
</dbReference>
<dbReference type="PANTHER" id="PTHR33991:SF1">
    <property type="entry name" value="DNA REPAIR PROTEIN RECO"/>
    <property type="match status" value="1"/>
</dbReference>
<keyword evidence="5 8" id="KW-0233">DNA recombination</keyword>
<organism evidence="10 11">
    <name type="scientific">Methylomonas methanica</name>
    <dbReference type="NCBI Taxonomy" id="421"/>
    <lineage>
        <taxon>Bacteria</taxon>
        <taxon>Pseudomonadati</taxon>
        <taxon>Pseudomonadota</taxon>
        <taxon>Gammaproteobacteria</taxon>
        <taxon>Methylococcales</taxon>
        <taxon>Methylococcaceae</taxon>
        <taxon>Methylomonas</taxon>
    </lineage>
</organism>
<name>A0A177M473_METMH</name>
<evidence type="ECO:0000256" key="1">
    <source>
        <dbReference type="ARBA" id="ARBA00003065"/>
    </source>
</evidence>
<dbReference type="InterPro" id="IPR042242">
    <property type="entry name" value="RecO_C"/>
</dbReference>
<dbReference type="SUPFAM" id="SSF57863">
    <property type="entry name" value="ArfGap/RecO-like zinc finger"/>
    <property type="match status" value="1"/>
</dbReference>
<comment type="caution">
    <text evidence="10">The sequence shown here is derived from an EMBL/GenBank/DDBJ whole genome shotgun (WGS) entry which is preliminary data.</text>
</comment>
<dbReference type="GO" id="GO:0006302">
    <property type="term" value="P:double-strand break repair"/>
    <property type="evidence" value="ECO:0007669"/>
    <property type="project" value="TreeGrafter"/>
</dbReference>
<gene>
    <name evidence="8" type="primary">recO</name>
    <name evidence="10" type="ORF">A1353_01215</name>
</gene>
<keyword evidence="6 8" id="KW-0234">DNA repair</keyword>
<keyword evidence="4 8" id="KW-0227">DNA damage</keyword>
<dbReference type="InterPro" id="IPR037278">
    <property type="entry name" value="ARFGAP/RecO"/>
</dbReference>
<evidence type="ECO:0000256" key="4">
    <source>
        <dbReference type="ARBA" id="ARBA00022763"/>
    </source>
</evidence>
<dbReference type="GO" id="GO:0006310">
    <property type="term" value="P:DNA recombination"/>
    <property type="evidence" value="ECO:0007669"/>
    <property type="project" value="UniProtKB-UniRule"/>
</dbReference>
<evidence type="ECO:0000313" key="11">
    <source>
        <dbReference type="Proteomes" id="UP000077763"/>
    </source>
</evidence>
<dbReference type="HAMAP" id="MF_00201">
    <property type="entry name" value="RecO"/>
    <property type="match status" value="1"/>
</dbReference>
<evidence type="ECO:0000313" key="10">
    <source>
        <dbReference type="EMBL" id="OAI00344.1"/>
    </source>
</evidence>
<evidence type="ECO:0000256" key="5">
    <source>
        <dbReference type="ARBA" id="ARBA00023172"/>
    </source>
</evidence>
<protein>
    <recommendedName>
        <fullName evidence="3 8">DNA repair protein RecO</fullName>
    </recommendedName>
    <alternativeName>
        <fullName evidence="7 8">Recombination protein O</fullName>
    </alternativeName>
</protein>
<dbReference type="Proteomes" id="UP000077763">
    <property type="component" value="Unassembled WGS sequence"/>
</dbReference>
<feature type="domain" description="DNA replication/recombination mediator RecO N-terminal" evidence="9">
    <location>
        <begin position="7"/>
        <end position="82"/>
    </location>
</feature>
<dbReference type="PANTHER" id="PTHR33991">
    <property type="entry name" value="DNA REPAIR PROTEIN RECO"/>
    <property type="match status" value="1"/>
</dbReference>
<comment type="similarity">
    <text evidence="2 8">Belongs to the RecO family.</text>
</comment>
<proteinExistence type="inferred from homology"/>
<dbReference type="GO" id="GO:0043590">
    <property type="term" value="C:bacterial nucleoid"/>
    <property type="evidence" value="ECO:0007669"/>
    <property type="project" value="TreeGrafter"/>
</dbReference>
<dbReference type="InterPro" id="IPR022572">
    <property type="entry name" value="DNA_rep/recomb_RecO_N"/>
</dbReference>